<dbReference type="Proteomes" id="UP000682713">
    <property type="component" value="Unassembled WGS sequence"/>
</dbReference>
<organism evidence="3 4">
    <name type="scientific">Lederbergia citrisecunda</name>
    <dbReference type="NCBI Taxonomy" id="2833583"/>
    <lineage>
        <taxon>Bacteria</taxon>
        <taxon>Bacillati</taxon>
        <taxon>Bacillota</taxon>
        <taxon>Bacilli</taxon>
        <taxon>Bacillales</taxon>
        <taxon>Bacillaceae</taxon>
        <taxon>Lederbergia</taxon>
    </lineage>
</organism>
<evidence type="ECO:0000256" key="2">
    <source>
        <dbReference type="PIRSR" id="PIRSR613078-2"/>
    </source>
</evidence>
<gene>
    <name evidence="3" type="ORF">KHA93_15065</name>
</gene>
<dbReference type="GO" id="GO:0016791">
    <property type="term" value="F:phosphatase activity"/>
    <property type="evidence" value="ECO:0007669"/>
    <property type="project" value="TreeGrafter"/>
</dbReference>
<dbReference type="SMART" id="SM00855">
    <property type="entry name" value="PGAM"/>
    <property type="match status" value="1"/>
</dbReference>
<dbReference type="PANTHER" id="PTHR48100">
    <property type="entry name" value="BROAD-SPECIFICITY PHOSPHATASE YOR283W-RELATED"/>
    <property type="match status" value="1"/>
</dbReference>
<feature type="binding site" evidence="2">
    <location>
        <begin position="8"/>
        <end position="15"/>
    </location>
    <ligand>
        <name>substrate</name>
    </ligand>
</feature>
<accession>A0A942TQC2</accession>
<dbReference type="SUPFAM" id="SSF53254">
    <property type="entry name" value="Phosphoglycerate mutase-like"/>
    <property type="match status" value="1"/>
</dbReference>
<dbReference type="AlphaFoldDB" id="A0A942TQC2"/>
<dbReference type="InterPro" id="IPR029033">
    <property type="entry name" value="His_PPase_superfam"/>
</dbReference>
<dbReference type="InterPro" id="IPR050275">
    <property type="entry name" value="PGM_Phosphatase"/>
</dbReference>
<evidence type="ECO:0000256" key="1">
    <source>
        <dbReference type="PIRSR" id="PIRSR613078-1"/>
    </source>
</evidence>
<keyword evidence="4" id="KW-1185">Reference proteome</keyword>
<dbReference type="GO" id="GO:0005737">
    <property type="term" value="C:cytoplasm"/>
    <property type="evidence" value="ECO:0007669"/>
    <property type="project" value="TreeGrafter"/>
</dbReference>
<dbReference type="PANTHER" id="PTHR48100:SF1">
    <property type="entry name" value="HISTIDINE PHOSPHATASE FAMILY PROTEIN-RELATED"/>
    <property type="match status" value="1"/>
</dbReference>
<feature type="binding site" evidence="2">
    <location>
        <position position="59"/>
    </location>
    <ligand>
        <name>substrate</name>
    </ligand>
</feature>
<sequence length="195" mass="22403">MTTIGFIRHGITEWNVLGKAQGISDIPLNNTGKEQALALGNRLQNKDRWDFLISSDLSRAYETAKIISDLLHLPVHLDKRIREIHCGKIEGTTEEERINTWGENWRELDLGMEKYEEVAKRGIEFLEYMTAKHKDKKVLIVSHGALIGLTLQHLLPEKFPTTYIDNASFTILEKTNNRWKCPLYNCTAHFLKTGV</sequence>
<comment type="caution">
    <text evidence="3">The sequence shown here is derived from an EMBL/GenBank/DDBJ whole genome shotgun (WGS) entry which is preliminary data.</text>
</comment>
<dbReference type="EMBL" id="JAGYPJ010000001">
    <property type="protein sequence ID" value="MBS4200956.1"/>
    <property type="molecule type" value="Genomic_DNA"/>
</dbReference>
<feature type="active site" description="Proton donor/acceptor" evidence="1">
    <location>
        <position position="83"/>
    </location>
</feature>
<evidence type="ECO:0000313" key="4">
    <source>
        <dbReference type="Proteomes" id="UP000682713"/>
    </source>
</evidence>
<feature type="active site" description="Tele-phosphohistidine intermediate" evidence="1">
    <location>
        <position position="9"/>
    </location>
</feature>
<evidence type="ECO:0000313" key="3">
    <source>
        <dbReference type="EMBL" id="MBS4200956.1"/>
    </source>
</evidence>
<reference evidence="3 4" key="1">
    <citation type="submission" date="2021-05" db="EMBL/GenBank/DDBJ databases">
        <title>Novel Bacillus species.</title>
        <authorList>
            <person name="Liu G."/>
        </authorList>
    </citation>
    <scope>NUCLEOTIDE SEQUENCE [LARGE SCALE GENOMIC DNA]</scope>
    <source>
        <strain evidence="3 4">FJAT-49732</strain>
    </source>
</reference>
<dbReference type="RefSeq" id="WP_213111483.1">
    <property type="nucleotide sequence ID" value="NZ_JAGYPJ010000001.1"/>
</dbReference>
<name>A0A942TQC2_9BACI</name>
<dbReference type="CDD" id="cd07067">
    <property type="entry name" value="HP_PGM_like"/>
    <property type="match status" value="1"/>
</dbReference>
<dbReference type="InterPro" id="IPR013078">
    <property type="entry name" value="His_Pase_superF_clade-1"/>
</dbReference>
<protein>
    <submittedName>
        <fullName evidence="3">Histidine phosphatase family protein</fullName>
    </submittedName>
</protein>
<dbReference type="Gene3D" id="3.40.50.1240">
    <property type="entry name" value="Phosphoglycerate mutase-like"/>
    <property type="match status" value="1"/>
</dbReference>
<dbReference type="Pfam" id="PF00300">
    <property type="entry name" value="His_Phos_1"/>
    <property type="match status" value="1"/>
</dbReference>
<proteinExistence type="predicted"/>